<dbReference type="STRING" id="437022.CC99x_00138"/>
<accession>A0A0Q9YH56</accession>
<organism evidence="4">
    <name type="scientific">Candidatus Berkiella cookevillensis</name>
    <dbReference type="NCBI Taxonomy" id="437022"/>
    <lineage>
        <taxon>Bacteria</taxon>
        <taxon>Pseudomonadati</taxon>
        <taxon>Pseudomonadota</taxon>
        <taxon>Gammaproteobacteria</taxon>
        <taxon>Candidatus Berkiellales</taxon>
        <taxon>Candidatus Berkiellaceae</taxon>
        <taxon>Candidatus Berkiella</taxon>
    </lineage>
</organism>
<dbReference type="InterPro" id="IPR036770">
    <property type="entry name" value="Ankyrin_rpt-contain_sf"/>
</dbReference>
<dbReference type="GO" id="GO:0003723">
    <property type="term" value="F:RNA binding"/>
    <property type="evidence" value="ECO:0007669"/>
    <property type="project" value="TreeGrafter"/>
</dbReference>
<dbReference type="PANTHER" id="PTHR24141">
    <property type="entry name" value="2-5A-DEPENDENT RIBONUCLEASE"/>
    <property type="match status" value="1"/>
</dbReference>
<name>A0A0Q9YH56_9GAMM</name>
<dbReference type="Gene3D" id="1.25.40.20">
    <property type="entry name" value="Ankyrin repeat-containing domain"/>
    <property type="match status" value="2"/>
</dbReference>
<dbReference type="PANTHER" id="PTHR24141:SF1">
    <property type="entry name" value="2-5A-DEPENDENT RIBONUCLEASE"/>
    <property type="match status" value="1"/>
</dbReference>
<dbReference type="Pfam" id="PF12796">
    <property type="entry name" value="Ank_2"/>
    <property type="match status" value="1"/>
</dbReference>
<dbReference type="EMBL" id="LKHV01000001">
    <property type="protein sequence ID" value="KRG19917.1"/>
    <property type="molecule type" value="Genomic_DNA"/>
</dbReference>
<feature type="region of interest" description="Disordered" evidence="3">
    <location>
        <begin position="834"/>
        <end position="873"/>
    </location>
</feature>
<evidence type="ECO:0000256" key="1">
    <source>
        <dbReference type="ARBA" id="ARBA00022737"/>
    </source>
</evidence>
<dbReference type="SUPFAM" id="SSF48403">
    <property type="entry name" value="Ankyrin repeat"/>
    <property type="match status" value="1"/>
</dbReference>
<dbReference type="GO" id="GO:0004540">
    <property type="term" value="F:RNA nuclease activity"/>
    <property type="evidence" value="ECO:0007669"/>
    <property type="project" value="TreeGrafter"/>
</dbReference>
<evidence type="ECO:0000313" key="4">
    <source>
        <dbReference type="EMBL" id="KRG19917.1"/>
    </source>
</evidence>
<reference evidence="4" key="1">
    <citation type="submission" date="2015-09" db="EMBL/GenBank/DDBJ databases">
        <title>Draft Genome Sequences of Two Novel Amoeba-resistant Intranuclear Bacteria, Candidatus Berkiella cookevillensis and Candidatus Berkiella aquae.</title>
        <authorList>
            <person name="Mehari Y.T."/>
            <person name="Arivett B.A."/>
            <person name="Farone A.L."/>
            <person name="Gunderson J.H."/>
            <person name="Farone M.B."/>
        </authorList>
    </citation>
    <scope>NUCLEOTIDE SEQUENCE [LARGE SCALE GENOMIC DNA]</scope>
    <source>
        <strain evidence="4">CC99</strain>
    </source>
</reference>
<gene>
    <name evidence="4" type="ORF">CC99x_00138</name>
</gene>
<comment type="caution">
    <text evidence="4">The sequence shown here is derived from an EMBL/GenBank/DDBJ whole genome shotgun (WGS) entry which is preliminary data.</text>
</comment>
<keyword evidence="1" id="KW-0677">Repeat</keyword>
<evidence type="ECO:0000256" key="2">
    <source>
        <dbReference type="ARBA" id="ARBA00023043"/>
    </source>
</evidence>
<proteinExistence type="predicted"/>
<dbReference type="InterPro" id="IPR002110">
    <property type="entry name" value="Ankyrin_rpt"/>
</dbReference>
<dbReference type="AlphaFoldDB" id="A0A0Q9YH56"/>
<dbReference type="GO" id="GO:0006396">
    <property type="term" value="P:RNA processing"/>
    <property type="evidence" value="ECO:0007669"/>
    <property type="project" value="TreeGrafter"/>
</dbReference>
<sequence length="873" mass="100821">MWEIQKKISITKDRSLRLSINYLVKCFKEQLITSGTGILPKLKRLSVVELRNLQELLDKFSDQDESLQKSLSIMLSLDSRDVENFIENRIKFYGKSHFLALRNFSYHGRIYENATELINTLADRPQIAFLHEIYCFASMGSNLKTISITQSRSIATGLSDTSNMLHILDDLERACQKQKNDEIYDCLRFLVYRKDVEINYEFFCTAILYGDINMVRHLLSSNVVKNNIVEDVNNTAFRLACQNGSLDLVNLLLEINSIKNRVSIDDNLALCLAAKNGCLDVVVRLLEFPSVRGALLDRAFYWAAENGHFDVVNLFLEFEEINDDIYIIKNAFHRAIICERLAVVDRLLKIDKLQRIVYENGNYALHLAAEKVAFLVISRLLEFETVRDKIADKDNEIFRIVAQYKKCDKYKKLASIDLLLEIDAVRNKIANNHNEIIRQAYLNNFSDVVERLLRVDAVRAAILDADNVVEDLRAMAQDKENSQRLLNLQEQGIVHALEKLYPYLDEKKSLNDLKAYLTGRLAKKKLKLELDKKDRKLTKRQLLNIEHQAWRYLFAGSKNKWISPNAKFVEGTSKARQTSITPEDWRLLALIWHALNDENIELSNDNMNLIEKGVTTKEEVCNNQKETFIKTLALLNRAHNFDDNEVDNKGYDEPSCNTGVRRRLLDTMIGLAIAEKPETRPIGVNYLLNRFKEQLITNDGQGILPRLKNLSNVELENLKLLLDKLVLDRDESAQKELLDMLSLRNEEIDIFIKETKKYYGELRFLSLRKLSYQDQIYEDAGQMIETWASNLHISFAQEIYELMNQVKILKKANNEIGTDIDVAMIKNNILQFSQTESSNSRNPAPFTERFGDMQLDSEGFDDLAPPKKKKKLS</sequence>
<dbReference type="SMART" id="SM00248">
    <property type="entry name" value="ANK"/>
    <property type="match status" value="6"/>
</dbReference>
<protein>
    <submittedName>
        <fullName evidence="4">Ankyrin repeats (3 copies)</fullName>
    </submittedName>
</protein>
<evidence type="ECO:0000256" key="3">
    <source>
        <dbReference type="SAM" id="MobiDB-lite"/>
    </source>
</evidence>
<keyword evidence="2" id="KW-0040">ANK repeat</keyword>